<keyword evidence="1" id="KW-1133">Transmembrane helix</keyword>
<evidence type="ECO:0000256" key="1">
    <source>
        <dbReference type="SAM" id="Phobius"/>
    </source>
</evidence>
<dbReference type="Proteomes" id="UP000247078">
    <property type="component" value="Unassembled WGS sequence"/>
</dbReference>
<accession>A0A855Y705</accession>
<gene>
    <name evidence="2" type="ORF">DET56_109268</name>
</gene>
<organism evidence="2 3">
    <name type="scientific">Paenibacillus pabuli</name>
    <dbReference type="NCBI Taxonomy" id="1472"/>
    <lineage>
        <taxon>Bacteria</taxon>
        <taxon>Bacillati</taxon>
        <taxon>Bacillota</taxon>
        <taxon>Bacilli</taxon>
        <taxon>Bacillales</taxon>
        <taxon>Paenibacillaceae</taxon>
        <taxon>Paenibacillus</taxon>
    </lineage>
</organism>
<feature type="transmembrane region" description="Helical" evidence="1">
    <location>
        <begin position="24"/>
        <end position="42"/>
    </location>
</feature>
<protein>
    <submittedName>
        <fullName evidence="2">Uncharacterized protein</fullName>
    </submittedName>
</protein>
<sequence length="84" mass="9553">METTTTTIECPKCGSARQERQTRLFLFLFLLGGGSCLIWLGLIMWPAMIAAISMILISPVVFVMPKAYKCLDCNHGWAEKQEWR</sequence>
<keyword evidence="1" id="KW-0812">Transmembrane</keyword>
<evidence type="ECO:0000313" key="2">
    <source>
        <dbReference type="EMBL" id="PWW37381.1"/>
    </source>
</evidence>
<dbReference type="EMBL" id="QGTZ01000009">
    <property type="protein sequence ID" value="PWW37381.1"/>
    <property type="molecule type" value="Genomic_DNA"/>
</dbReference>
<reference evidence="2 3" key="1">
    <citation type="submission" date="2018-05" db="EMBL/GenBank/DDBJ databases">
        <title>Freshwater and sediment microbial communities from various areas in North America, analyzing microbe dynamics in response to fracking.</title>
        <authorList>
            <person name="Lamendella R."/>
        </authorList>
    </citation>
    <scope>NUCLEOTIDE SEQUENCE [LARGE SCALE GENOMIC DNA]</scope>
    <source>
        <strain evidence="2 3">DB-3</strain>
    </source>
</reference>
<proteinExistence type="predicted"/>
<evidence type="ECO:0000313" key="3">
    <source>
        <dbReference type="Proteomes" id="UP000247078"/>
    </source>
</evidence>
<feature type="transmembrane region" description="Helical" evidence="1">
    <location>
        <begin position="48"/>
        <end position="65"/>
    </location>
</feature>
<dbReference type="AlphaFoldDB" id="A0A855Y705"/>
<comment type="caution">
    <text evidence="2">The sequence shown here is derived from an EMBL/GenBank/DDBJ whole genome shotgun (WGS) entry which is preliminary data.</text>
</comment>
<name>A0A855Y705_9BACL</name>
<keyword evidence="1" id="KW-0472">Membrane</keyword>